<keyword evidence="11 17" id="KW-0472">Membrane</keyword>
<organism evidence="18 19">
    <name type="scientific">Solidesulfovibrio fructosivorans JJ]</name>
    <dbReference type="NCBI Taxonomy" id="596151"/>
    <lineage>
        <taxon>Bacteria</taxon>
        <taxon>Pseudomonadati</taxon>
        <taxon>Thermodesulfobacteriota</taxon>
        <taxon>Desulfovibrionia</taxon>
        <taxon>Desulfovibrionales</taxon>
        <taxon>Desulfovibrionaceae</taxon>
        <taxon>Solidesulfovibrio</taxon>
    </lineage>
</organism>
<evidence type="ECO:0000256" key="15">
    <source>
        <dbReference type="ARBA" id="ARBA00031887"/>
    </source>
</evidence>
<dbReference type="STRING" id="596151.DesfrDRAFT_1681"/>
<evidence type="ECO:0000256" key="8">
    <source>
        <dbReference type="ARBA" id="ARBA00022982"/>
    </source>
</evidence>
<comment type="function">
    <text evidence="12">Cytochrome bo(3) ubiquinol terminal oxidase is the component of the aerobic respiratory chain of E.coli that predominates when cells are grown at high aeration. Has proton pump activity across the membrane in addition to electron transfer, pumping 2 protons/electron.</text>
</comment>
<keyword evidence="6" id="KW-1003">Cell membrane</keyword>
<evidence type="ECO:0000256" key="12">
    <source>
        <dbReference type="ARBA" id="ARBA00025694"/>
    </source>
</evidence>
<feature type="transmembrane region" description="Helical" evidence="17">
    <location>
        <begin position="48"/>
        <end position="70"/>
    </location>
</feature>
<dbReference type="OrthoDB" id="2375888at2"/>
<name>E1JVN2_SOLFR</name>
<protein>
    <recommendedName>
        <fullName evidence="4">Cytochrome bo(3) ubiquinol oxidase subunit 4</fullName>
    </recommendedName>
    <alternativeName>
        <fullName evidence="16">Cytochrome o ubiquinol oxidase subunit 4</fullName>
    </alternativeName>
    <alternativeName>
        <fullName evidence="13">Oxidase bo(3) subunit 4</fullName>
    </alternativeName>
    <alternativeName>
        <fullName evidence="14">Ubiquinol oxidase polypeptide IV</fullName>
    </alternativeName>
    <alternativeName>
        <fullName evidence="15">Ubiquinol oxidase subunit 4</fullName>
    </alternativeName>
</protein>
<comment type="subunit">
    <text evidence="3">Heterooctamer of two A chains, two B chains, two C chains and two D chains.</text>
</comment>
<dbReference type="Pfam" id="PF03626">
    <property type="entry name" value="COX4_pro"/>
    <property type="match status" value="1"/>
</dbReference>
<reference evidence="18 19" key="1">
    <citation type="submission" date="2010-08" db="EMBL/GenBank/DDBJ databases">
        <title>The draft genome of Desulfovibrio fructosovorans JJ.</title>
        <authorList>
            <consortium name="US DOE Joint Genome Institute (JGI-PGF)"/>
            <person name="Lucas S."/>
            <person name="Copeland A."/>
            <person name="Lapidus A."/>
            <person name="Cheng J.-F."/>
            <person name="Bruce D."/>
            <person name="Goodwin L."/>
            <person name="Pitluck S."/>
            <person name="Land M.L."/>
            <person name="Hauser L."/>
            <person name="Chang Y.-J."/>
            <person name="Jeffries C."/>
            <person name="Wall J.D."/>
            <person name="Stahl D.A."/>
            <person name="Arkin A.P."/>
            <person name="Dehal P."/>
            <person name="Stolyar S.M."/>
            <person name="Hazen T.C."/>
            <person name="Woyke T.J."/>
        </authorList>
    </citation>
    <scope>NUCLEOTIDE SEQUENCE [LARGE SCALE GENOMIC DNA]</scope>
    <source>
        <strain evidence="18 19">JJ</strain>
    </source>
</reference>
<dbReference type="NCBIfam" id="TIGR02847">
    <property type="entry name" value="CyoD"/>
    <property type="match status" value="1"/>
</dbReference>
<dbReference type="GO" id="GO:0005886">
    <property type="term" value="C:plasma membrane"/>
    <property type="evidence" value="ECO:0007669"/>
    <property type="project" value="UniProtKB-SubCell"/>
</dbReference>
<feature type="transmembrane region" description="Helical" evidence="17">
    <location>
        <begin position="82"/>
        <end position="104"/>
    </location>
</feature>
<keyword evidence="10" id="KW-0560">Oxidoreductase</keyword>
<dbReference type="GO" id="GO:0009319">
    <property type="term" value="C:cytochrome o ubiquinol oxidase complex"/>
    <property type="evidence" value="ECO:0007669"/>
    <property type="project" value="TreeGrafter"/>
</dbReference>
<evidence type="ECO:0000313" key="18">
    <source>
        <dbReference type="EMBL" id="EFL51520.1"/>
    </source>
</evidence>
<dbReference type="EMBL" id="AECZ01000009">
    <property type="protein sequence ID" value="EFL51520.1"/>
    <property type="molecule type" value="Genomic_DNA"/>
</dbReference>
<dbReference type="RefSeq" id="WP_005992911.1">
    <property type="nucleotide sequence ID" value="NZ_AECZ01000009.1"/>
</dbReference>
<evidence type="ECO:0000256" key="14">
    <source>
        <dbReference type="ARBA" id="ARBA00030211"/>
    </source>
</evidence>
<keyword evidence="5" id="KW-0813">Transport</keyword>
<dbReference type="eggNOG" id="COG3125">
    <property type="taxonomic scope" value="Bacteria"/>
</dbReference>
<comment type="subcellular location">
    <subcellularLocation>
        <location evidence="1">Cell membrane</location>
        <topology evidence="1">Multi-pass membrane protein</topology>
    </subcellularLocation>
</comment>
<evidence type="ECO:0000256" key="6">
    <source>
        <dbReference type="ARBA" id="ARBA00022475"/>
    </source>
</evidence>
<sequence length="110" mass="12238">MSQTHASGDNDVRAGSGSFRTYTLGFVLSLVLTVIPFALVMTGALPHGATLACLYAAAVIQIVVHLHYFLHLDRSSGMYWNMLSLLFTFFIMFLFIGGSLWIMYSLHSRM</sequence>
<accession>E1JVN2</accession>
<dbReference type="GO" id="GO:0009486">
    <property type="term" value="F:cytochrome bo3 ubiquinol oxidase activity"/>
    <property type="evidence" value="ECO:0007669"/>
    <property type="project" value="InterPro"/>
</dbReference>
<feature type="transmembrane region" description="Helical" evidence="17">
    <location>
        <begin position="21"/>
        <end position="42"/>
    </location>
</feature>
<comment type="caution">
    <text evidence="18">The sequence shown here is derived from an EMBL/GenBank/DDBJ whole genome shotgun (WGS) entry which is preliminary data.</text>
</comment>
<evidence type="ECO:0000256" key="7">
    <source>
        <dbReference type="ARBA" id="ARBA00022692"/>
    </source>
</evidence>
<evidence type="ECO:0000256" key="1">
    <source>
        <dbReference type="ARBA" id="ARBA00004651"/>
    </source>
</evidence>
<gene>
    <name evidence="18" type="ORF">DesfrDRAFT_1681</name>
</gene>
<keyword evidence="8" id="KW-0249">Electron transport</keyword>
<evidence type="ECO:0000256" key="4">
    <source>
        <dbReference type="ARBA" id="ARBA00014689"/>
    </source>
</evidence>
<evidence type="ECO:0000256" key="3">
    <source>
        <dbReference type="ARBA" id="ARBA00011700"/>
    </source>
</evidence>
<dbReference type="InterPro" id="IPR014210">
    <property type="entry name" value="Cyt_o_ubiqinol_oxidase_su4"/>
</dbReference>
<dbReference type="InterPro" id="IPR050968">
    <property type="entry name" value="Cytochrome_c_oxidase_bac_sub4"/>
</dbReference>
<dbReference type="PANTHER" id="PTHR36835">
    <property type="entry name" value="CYTOCHROME BO(3) UBIQUINOL OXIDASE SUBUNIT 4"/>
    <property type="match status" value="1"/>
</dbReference>
<dbReference type="GO" id="GO:0015990">
    <property type="term" value="P:electron transport coupled proton transport"/>
    <property type="evidence" value="ECO:0007669"/>
    <property type="project" value="InterPro"/>
</dbReference>
<evidence type="ECO:0000256" key="16">
    <source>
        <dbReference type="ARBA" id="ARBA00032185"/>
    </source>
</evidence>
<keyword evidence="7 17" id="KW-0812">Transmembrane</keyword>
<dbReference type="InterPro" id="IPR005171">
    <property type="entry name" value="Cyt_c_oxidase_su4_prok"/>
</dbReference>
<evidence type="ECO:0000256" key="11">
    <source>
        <dbReference type="ARBA" id="ARBA00023136"/>
    </source>
</evidence>
<evidence type="ECO:0000313" key="19">
    <source>
        <dbReference type="Proteomes" id="UP000006250"/>
    </source>
</evidence>
<dbReference type="AlphaFoldDB" id="E1JVN2"/>
<dbReference type="GO" id="GO:0015078">
    <property type="term" value="F:proton transmembrane transporter activity"/>
    <property type="evidence" value="ECO:0007669"/>
    <property type="project" value="TreeGrafter"/>
</dbReference>
<comment type="similarity">
    <text evidence="2">Belongs to the cytochrome c oxidase bacterial subunit 4 family.</text>
</comment>
<dbReference type="Proteomes" id="UP000006250">
    <property type="component" value="Unassembled WGS sequence"/>
</dbReference>
<evidence type="ECO:0000256" key="2">
    <source>
        <dbReference type="ARBA" id="ARBA00008079"/>
    </source>
</evidence>
<evidence type="ECO:0000256" key="13">
    <source>
        <dbReference type="ARBA" id="ARBA00030071"/>
    </source>
</evidence>
<evidence type="ECO:0000256" key="9">
    <source>
        <dbReference type="ARBA" id="ARBA00022989"/>
    </source>
</evidence>
<dbReference type="GO" id="GO:0019646">
    <property type="term" value="P:aerobic electron transport chain"/>
    <property type="evidence" value="ECO:0007669"/>
    <property type="project" value="TreeGrafter"/>
</dbReference>
<evidence type="ECO:0000256" key="10">
    <source>
        <dbReference type="ARBA" id="ARBA00023002"/>
    </source>
</evidence>
<evidence type="ECO:0000256" key="17">
    <source>
        <dbReference type="SAM" id="Phobius"/>
    </source>
</evidence>
<dbReference type="PANTHER" id="PTHR36835:SF1">
    <property type="entry name" value="CYTOCHROME BO(3) UBIQUINOL OXIDASE SUBUNIT 4"/>
    <property type="match status" value="1"/>
</dbReference>
<keyword evidence="9 17" id="KW-1133">Transmembrane helix</keyword>
<keyword evidence="19" id="KW-1185">Reference proteome</keyword>
<proteinExistence type="inferred from homology"/>
<evidence type="ECO:0000256" key="5">
    <source>
        <dbReference type="ARBA" id="ARBA00022448"/>
    </source>
</evidence>